<evidence type="ECO:0000256" key="1">
    <source>
        <dbReference type="SAM" id="MobiDB-lite"/>
    </source>
</evidence>
<feature type="compositionally biased region" description="Polar residues" evidence="1">
    <location>
        <begin position="17"/>
        <end position="27"/>
    </location>
</feature>
<comment type="caution">
    <text evidence="2">The sequence shown here is derived from an EMBL/GenBank/DDBJ whole genome shotgun (WGS) entry which is preliminary data.</text>
</comment>
<dbReference type="Proteomes" id="UP000306196">
    <property type="component" value="Unassembled WGS sequence"/>
</dbReference>
<organism evidence="2 3">
    <name type="scientific">Phragmitibacter flavus</name>
    <dbReference type="NCBI Taxonomy" id="2576071"/>
    <lineage>
        <taxon>Bacteria</taxon>
        <taxon>Pseudomonadati</taxon>
        <taxon>Verrucomicrobiota</taxon>
        <taxon>Verrucomicrobiia</taxon>
        <taxon>Verrucomicrobiales</taxon>
        <taxon>Verrucomicrobiaceae</taxon>
        <taxon>Phragmitibacter</taxon>
    </lineage>
</organism>
<reference evidence="2 3" key="1">
    <citation type="submission" date="2019-05" db="EMBL/GenBank/DDBJ databases">
        <title>Verrucobacter flavum gen. nov., sp. nov. a new member of the family Verrucomicrobiaceae.</title>
        <authorList>
            <person name="Szuroczki S."/>
            <person name="Abbaszade G."/>
            <person name="Szabo A."/>
            <person name="Felfoldi T."/>
            <person name="Schumann P."/>
            <person name="Boka K."/>
            <person name="Keki Z."/>
            <person name="Toumi M."/>
            <person name="Toth E."/>
        </authorList>
    </citation>
    <scope>NUCLEOTIDE SEQUENCE [LARGE SCALE GENOMIC DNA]</scope>
    <source>
        <strain evidence="2 3">MG-N-17</strain>
    </source>
</reference>
<feature type="region of interest" description="Disordered" evidence="1">
    <location>
        <begin position="1"/>
        <end position="31"/>
    </location>
</feature>
<gene>
    <name evidence="2" type="ORF">FEM03_22240</name>
</gene>
<dbReference type="AlphaFoldDB" id="A0A5R8K866"/>
<protein>
    <submittedName>
        <fullName evidence="2">Uncharacterized protein</fullName>
    </submittedName>
</protein>
<evidence type="ECO:0000313" key="2">
    <source>
        <dbReference type="EMBL" id="TLD68527.1"/>
    </source>
</evidence>
<proteinExistence type="predicted"/>
<dbReference type="OrthoDB" id="9815745at2"/>
<evidence type="ECO:0000313" key="3">
    <source>
        <dbReference type="Proteomes" id="UP000306196"/>
    </source>
</evidence>
<dbReference type="RefSeq" id="WP_138088516.1">
    <property type="nucleotide sequence ID" value="NZ_VAUV01000023.1"/>
</dbReference>
<dbReference type="EMBL" id="VAUV01000023">
    <property type="protein sequence ID" value="TLD68527.1"/>
    <property type="molecule type" value="Genomic_DNA"/>
</dbReference>
<keyword evidence="3" id="KW-1185">Reference proteome</keyword>
<sequence>MKMTKEPNYTGICPPESFSTGGSQWTSPDAAAAPASKKELIEVWFIEPLRRMDGHQAFVCLSVCLFLYEKYLKKTGQICKDEKFSQGHKVFNQMGKDLGISADDAYEFWTCWRNGLAHQGMPKISDKYHWGMTGEQPELVRIDRDTFTINPWLIREKILNKVENKKQIWDDELAPLMKVFRVTKP</sequence>
<name>A0A5R8K866_9BACT</name>
<accession>A0A5R8K866</accession>